<sequence>MDIQVCAVKGPLGTCWQVRLGKHQVSFRNEDEARQFVATLQVRVQAPHTLPGERRLAG</sequence>
<dbReference type="AlphaFoldDB" id="A0A1M7NTW3"/>
<proteinExistence type="predicted"/>
<reference evidence="2" key="1">
    <citation type="submission" date="2016-11" db="EMBL/GenBank/DDBJ databases">
        <authorList>
            <person name="Varghese N."/>
            <person name="Submissions S."/>
        </authorList>
    </citation>
    <scope>NUCLEOTIDE SEQUENCE [LARGE SCALE GENOMIC DNA]</scope>
    <source>
        <strain evidence="2">CECT 8089</strain>
    </source>
</reference>
<gene>
    <name evidence="1" type="ORF">SAMN05216288_0492</name>
</gene>
<dbReference type="Proteomes" id="UP000184305">
    <property type="component" value="Unassembled WGS sequence"/>
</dbReference>
<accession>A0A1M7NTW3</accession>
<name>A0A1M7NTW3_9GAMM</name>
<organism evidence="1 2">
    <name type="scientific">Phytopseudomonas punonensis</name>
    <dbReference type="NCBI Taxonomy" id="1220495"/>
    <lineage>
        <taxon>Bacteria</taxon>
        <taxon>Pseudomonadati</taxon>
        <taxon>Pseudomonadota</taxon>
        <taxon>Gammaproteobacteria</taxon>
        <taxon>Pseudomonadales</taxon>
        <taxon>Pseudomonadaceae</taxon>
        <taxon>Phytopseudomonas</taxon>
    </lineage>
</organism>
<keyword evidence="2" id="KW-1185">Reference proteome</keyword>
<evidence type="ECO:0000313" key="2">
    <source>
        <dbReference type="Proteomes" id="UP000184305"/>
    </source>
</evidence>
<dbReference type="EMBL" id="FRBQ01000013">
    <property type="protein sequence ID" value="SHN07468.1"/>
    <property type="molecule type" value="Genomic_DNA"/>
</dbReference>
<protein>
    <submittedName>
        <fullName evidence="1">Uncharacterized protein</fullName>
    </submittedName>
</protein>
<evidence type="ECO:0000313" key="1">
    <source>
        <dbReference type="EMBL" id="SHN07468.1"/>
    </source>
</evidence>
<dbReference type="STRING" id="1220495.SAMN05216288_0492"/>
<dbReference type="RefSeq" id="WP_167369190.1">
    <property type="nucleotide sequence ID" value="NZ_FRBQ01000013.1"/>
</dbReference>